<name>A0A1G8AM37_CHIFI</name>
<reference evidence="1 2" key="1">
    <citation type="submission" date="2016-10" db="EMBL/GenBank/DDBJ databases">
        <authorList>
            <person name="de Groot N.N."/>
        </authorList>
    </citation>
    <scope>NUCLEOTIDE SEQUENCE [LARGE SCALE GENOMIC DNA]</scope>
    <source>
        <strain evidence="1 2">DSM 527</strain>
    </source>
</reference>
<evidence type="ECO:0000313" key="1">
    <source>
        <dbReference type="EMBL" id="SDH21998.1"/>
    </source>
</evidence>
<accession>A0A1G8AM37</accession>
<evidence type="ECO:0000313" key="2">
    <source>
        <dbReference type="Proteomes" id="UP000199045"/>
    </source>
</evidence>
<protein>
    <submittedName>
        <fullName evidence="1">Uncharacterized protein</fullName>
    </submittedName>
</protein>
<proteinExistence type="predicted"/>
<organism evidence="1 2">
    <name type="scientific">Chitinophaga filiformis</name>
    <name type="common">Myxococcus filiformis</name>
    <name type="synonym">Flexibacter filiformis</name>
    <dbReference type="NCBI Taxonomy" id="104663"/>
    <lineage>
        <taxon>Bacteria</taxon>
        <taxon>Pseudomonadati</taxon>
        <taxon>Bacteroidota</taxon>
        <taxon>Chitinophagia</taxon>
        <taxon>Chitinophagales</taxon>
        <taxon>Chitinophagaceae</taxon>
        <taxon>Chitinophaga</taxon>
    </lineage>
</organism>
<dbReference type="Proteomes" id="UP000199045">
    <property type="component" value="Unassembled WGS sequence"/>
</dbReference>
<dbReference type="AlphaFoldDB" id="A0A1G8AM37"/>
<sequence length="182" mass="19721">MPGSIAKSSVYSLPLVRGEVIDAVAGDNGVFVKSSTGILLYQPGIPNAVYTSDNSNTGEGYLLPNGDGILYFKNGYFIYRDGPGPKDETKIRLKTYNHEAYSTINHISFSTDCSIVVFSVNEPNTKTLEGIRASLKASSVDVPIYQSFKLDLDKGEMKPLVMEGSGSFNPQSSTTKSLQTFI</sequence>
<dbReference type="EMBL" id="FNBN01000009">
    <property type="protein sequence ID" value="SDH21998.1"/>
    <property type="molecule type" value="Genomic_DNA"/>
</dbReference>
<dbReference type="STRING" id="104663.SAMN04488121_109318"/>
<gene>
    <name evidence="1" type="ORF">SAMN04488121_109318</name>
</gene>